<dbReference type="PANTHER" id="PTHR30620:SF101">
    <property type="entry name" value="BETA-GLUCOSIDASE BOGH3B-LIKE"/>
    <property type="match status" value="1"/>
</dbReference>
<dbReference type="InterPro" id="IPR051915">
    <property type="entry name" value="Cellulose_Degrad_GH3"/>
</dbReference>
<accession>A0AAW1L3X5</accession>
<keyword evidence="2" id="KW-0326">Glycosidase</keyword>
<dbReference type="Gene3D" id="3.40.50.1700">
    <property type="entry name" value="Glycoside hydrolase family 3 C-terminal domain"/>
    <property type="match status" value="1"/>
</dbReference>
<dbReference type="FunFam" id="3.40.50.1700:FF:000002">
    <property type="entry name" value="Glycosyl hydrolase family protein"/>
    <property type="match status" value="1"/>
</dbReference>
<keyword evidence="3" id="KW-0732">Signal</keyword>
<dbReference type="FunFam" id="3.20.20.300:FF:000003">
    <property type="entry name" value="Beta-D-glucan exohydrolase isoenzyme ExoI"/>
    <property type="match status" value="1"/>
</dbReference>
<feature type="domain" description="Glycoside hydrolase family 3 C-terminal" evidence="5">
    <location>
        <begin position="412"/>
        <end position="620"/>
    </location>
</feature>
<evidence type="ECO:0000259" key="5">
    <source>
        <dbReference type="Pfam" id="PF01915"/>
    </source>
</evidence>
<dbReference type="InterPro" id="IPR001764">
    <property type="entry name" value="Glyco_hydro_3_N"/>
</dbReference>
<dbReference type="EMBL" id="JBDFQZ010000005">
    <property type="protein sequence ID" value="KAK9727094.1"/>
    <property type="molecule type" value="Genomic_DNA"/>
</dbReference>
<dbReference type="InterPro" id="IPR036962">
    <property type="entry name" value="Glyco_hydro_3_N_sf"/>
</dbReference>
<name>A0AAW1L3X5_SAPOF</name>
<evidence type="ECO:0000313" key="6">
    <source>
        <dbReference type="EMBL" id="KAK9727094.1"/>
    </source>
</evidence>
<dbReference type="InterPro" id="IPR036881">
    <property type="entry name" value="Glyco_hydro_3_C_sf"/>
</dbReference>
<feature type="domain" description="Glycoside hydrolase family 3 N-terminal" evidence="4">
    <location>
        <begin position="48"/>
        <end position="374"/>
    </location>
</feature>
<proteinExistence type="predicted"/>
<dbReference type="Gene3D" id="3.20.20.300">
    <property type="entry name" value="Glycoside hydrolase, family 3, N-terminal domain"/>
    <property type="match status" value="1"/>
</dbReference>
<keyword evidence="7" id="KW-1185">Reference proteome</keyword>
<reference evidence="6" key="1">
    <citation type="submission" date="2024-03" db="EMBL/GenBank/DDBJ databases">
        <title>WGS assembly of Saponaria officinalis var. Norfolk2.</title>
        <authorList>
            <person name="Jenkins J."/>
            <person name="Shu S."/>
            <person name="Grimwood J."/>
            <person name="Barry K."/>
            <person name="Goodstein D."/>
            <person name="Schmutz J."/>
            <person name="Leebens-Mack J."/>
            <person name="Osbourn A."/>
        </authorList>
    </citation>
    <scope>NUCLEOTIDE SEQUENCE [LARGE SCALE GENOMIC DNA]</scope>
    <source>
        <strain evidence="6">JIC</strain>
    </source>
</reference>
<protein>
    <recommendedName>
        <fullName evidence="8">Beta-glucosidase</fullName>
    </recommendedName>
</protein>
<sequence>MGRVRLILCILLATTLLVQSNEEDKLVYKNPKHPIEKRVKDLLKRMILAEKLGQMTQIERVNATAEVMKKYGIGSVLSGGGSVPKTNASTKDWVDMVNNIQKGSLSGRLGIPMIYGIDAVHGHNNVYNATIFPHNIGLGVTRDPELLKRIGEATALEVRATGIPYAFAPCIAVCRDPRWGRCYESYSEDHTIVEKMTSIIDGLQGVAPAKSKGYPFVDGKLKVAACAKHFVGDGGTVKGINENNTVIDWEGLLKIHMPGYLPAIKKGVATVMASYSSWNGVKMHANHKLLTTFLKGQLKFKGFVISDWQGIDRITSPPHANYTYSVATSVNAGVDMIMGPYNYPEIIDTLTELVHKKVIPMSRIDDAVTRILRVKFAMGLFENPMGDPSLAKELGSKAHRELAREAVRKSLVVLKNGKDMKKPVIPLPKKANKILVAGTHADNLAYQCGGWTISWQGYSGNNYTSGTTILKAIKATVDKDTKVVYDENPEKSTLKKDEYSYAIVVVGELPYAETNGDSLNLTIPKPGPEIIENVCEHIKCVVVLISGRPVVIEPYLKKMDALVAAWLPGSEGQGVADVLFGDYAATGKLARTWFKRVDQLPMNVGDKHYDPLFPFGFGITTTKAEKEL</sequence>
<feature type="chain" id="PRO_5043407740" description="Beta-glucosidase" evidence="3">
    <location>
        <begin position="21"/>
        <end position="628"/>
    </location>
</feature>
<dbReference type="GO" id="GO:0009251">
    <property type="term" value="P:glucan catabolic process"/>
    <property type="evidence" value="ECO:0007669"/>
    <property type="project" value="TreeGrafter"/>
</dbReference>
<evidence type="ECO:0000313" key="7">
    <source>
        <dbReference type="Proteomes" id="UP001443914"/>
    </source>
</evidence>
<dbReference type="SUPFAM" id="SSF51445">
    <property type="entry name" value="(Trans)glycosidases"/>
    <property type="match status" value="1"/>
</dbReference>
<dbReference type="PANTHER" id="PTHR30620">
    <property type="entry name" value="PERIPLASMIC BETA-GLUCOSIDASE-RELATED"/>
    <property type="match status" value="1"/>
</dbReference>
<evidence type="ECO:0000256" key="3">
    <source>
        <dbReference type="SAM" id="SignalP"/>
    </source>
</evidence>
<evidence type="ECO:0000256" key="1">
    <source>
        <dbReference type="ARBA" id="ARBA00022801"/>
    </source>
</evidence>
<gene>
    <name evidence="6" type="ORF">RND81_05G257400</name>
</gene>
<evidence type="ECO:0008006" key="8">
    <source>
        <dbReference type="Google" id="ProtNLM"/>
    </source>
</evidence>
<dbReference type="AlphaFoldDB" id="A0AAW1L3X5"/>
<comment type="caution">
    <text evidence="6">The sequence shown here is derived from an EMBL/GenBank/DDBJ whole genome shotgun (WGS) entry which is preliminary data.</text>
</comment>
<dbReference type="Proteomes" id="UP001443914">
    <property type="component" value="Unassembled WGS sequence"/>
</dbReference>
<keyword evidence="1" id="KW-0378">Hydrolase</keyword>
<dbReference type="Pfam" id="PF00933">
    <property type="entry name" value="Glyco_hydro_3"/>
    <property type="match status" value="1"/>
</dbReference>
<dbReference type="Pfam" id="PF01915">
    <property type="entry name" value="Glyco_hydro_3_C"/>
    <property type="match status" value="1"/>
</dbReference>
<evidence type="ECO:0000256" key="2">
    <source>
        <dbReference type="ARBA" id="ARBA00023295"/>
    </source>
</evidence>
<dbReference type="SUPFAM" id="SSF52279">
    <property type="entry name" value="Beta-D-glucan exohydrolase, C-terminal domain"/>
    <property type="match status" value="1"/>
</dbReference>
<feature type="signal peptide" evidence="3">
    <location>
        <begin position="1"/>
        <end position="20"/>
    </location>
</feature>
<dbReference type="GO" id="GO:0008422">
    <property type="term" value="F:beta-glucosidase activity"/>
    <property type="evidence" value="ECO:0007669"/>
    <property type="project" value="TreeGrafter"/>
</dbReference>
<dbReference type="InterPro" id="IPR002772">
    <property type="entry name" value="Glyco_hydro_3_C"/>
</dbReference>
<evidence type="ECO:0000259" key="4">
    <source>
        <dbReference type="Pfam" id="PF00933"/>
    </source>
</evidence>
<dbReference type="InterPro" id="IPR017853">
    <property type="entry name" value="GH"/>
</dbReference>
<dbReference type="PRINTS" id="PR00133">
    <property type="entry name" value="GLHYDRLASE3"/>
</dbReference>
<organism evidence="6 7">
    <name type="scientific">Saponaria officinalis</name>
    <name type="common">Common soapwort</name>
    <name type="synonym">Lychnis saponaria</name>
    <dbReference type="NCBI Taxonomy" id="3572"/>
    <lineage>
        <taxon>Eukaryota</taxon>
        <taxon>Viridiplantae</taxon>
        <taxon>Streptophyta</taxon>
        <taxon>Embryophyta</taxon>
        <taxon>Tracheophyta</taxon>
        <taxon>Spermatophyta</taxon>
        <taxon>Magnoliopsida</taxon>
        <taxon>eudicotyledons</taxon>
        <taxon>Gunneridae</taxon>
        <taxon>Pentapetalae</taxon>
        <taxon>Caryophyllales</taxon>
        <taxon>Caryophyllaceae</taxon>
        <taxon>Caryophylleae</taxon>
        <taxon>Saponaria</taxon>
    </lineage>
</organism>